<dbReference type="EMBL" id="JBIMSN010000002">
    <property type="protein sequence ID" value="MFH5227093.1"/>
    <property type="molecule type" value="Genomic_DNA"/>
</dbReference>
<evidence type="ECO:0008006" key="5">
    <source>
        <dbReference type="Google" id="ProtNLM"/>
    </source>
</evidence>
<dbReference type="Proteomes" id="UP001609176">
    <property type="component" value="Unassembled WGS sequence"/>
</dbReference>
<proteinExistence type="predicted"/>
<evidence type="ECO:0000313" key="1">
    <source>
        <dbReference type="EMBL" id="MFH5227093.1"/>
    </source>
</evidence>
<evidence type="ECO:0000313" key="3">
    <source>
        <dbReference type="Proteomes" id="UP001609176"/>
    </source>
</evidence>
<sequence>MRAPTPMNATVIDLRGLVATSPTAAAIAKIIAINGKPSNFDSSPFDRA</sequence>
<dbReference type="EMBL" id="JBIMSP010000015">
    <property type="protein sequence ID" value="MFH5242615.1"/>
    <property type="molecule type" value="Genomic_DNA"/>
</dbReference>
<dbReference type="Proteomes" id="UP001609219">
    <property type="component" value="Unassembled WGS sequence"/>
</dbReference>
<accession>A0ABW7JXZ3</accession>
<protein>
    <recommendedName>
        <fullName evidence="5">FXSXX-COOH protein</fullName>
    </recommendedName>
</protein>
<gene>
    <name evidence="2" type="ORF">ACHIPV_12055</name>
    <name evidence="1" type="ORF">ACHIRB_00580</name>
</gene>
<reference evidence="3 4" key="1">
    <citation type="submission" date="2024-10" db="EMBL/GenBank/DDBJ databases">
        <authorList>
            <person name="Riesco R."/>
        </authorList>
    </citation>
    <scope>NUCLEOTIDE SEQUENCE [LARGE SCALE GENOMIC DNA]</scope>
    <source>
        <strain evidence="2 3">NCIMB 15448</strain>
        <strain evidence="1 4">NCIMB 15450</strain>
    </source>
</reference>
<comment type="caution">
    <text evidence="1">The sequence shown here is derived from an EMBL/GenBank/DDBJ whole genome shotgun (WGS) entry which is preliminary data.</text>
</comment>
<organism evidence="1 4">
    <name type="scientific">Antrihabitans spumae</name>
    <dbReference type="NCBI Taxonomy" id="3373370"/>
    <lineage>
        <taxon>Bacteria</taxon>
        <taxon>Bacillati</taxon>
        <taxon>Actinomycetota</taxon>
        <taxon>Actinomycetes</taxon>
        <taxon>Mycobacteriales</taxon>
        <taxon>Nocardiaceae</taxon>
        <taxon>Antrihabitans</taxon>
    </lineage>
</organism>
<dbReference type="RefSeq" id="WP_395124493.1">
    <property type="nucleotide sequence ID" value="NZ_JBIMSN010000002.1"/>
</dbReference>
<evidence type="ECO:0000313" key="2">
    <source>
        <dbReference type="EMBL" id="MFH5242615.1"/>
    </source>
</evidence>
<keyword evidence="4" id="KW-1185">Reference proteome</keyword>
<name>A0ABW7JXZ3_9NOCA</name>
<evidence type="ECO:0000313" key="4">
    <source>
        <dbReference type="Proteomes" id="UP001609219"/>
    </source>
</evidence>